<keyword evidence="3" id="KW-1185">Reference proteome</keyword>
<accession>A0A084VGX0</accession>
<proteinExistence type="predicted"/>
<dbReference type="GO" id="GO:0008233">
    <property type="term" value="F:peptidase activity"/>
    <property type="evidence" value="ECO:0007669"/>
    <property type="project" value="UniProtKB-KW"/>
</dbReference>
<keyword evidence="1" id="KW-0645">Protease</keyword>
<evidence type="ECO:0000313" key="3">
    <source>
        <dbReference type="Proteomes" id="UP000030765"/>
    </source>
</evidence>
<dbReference type="EMBL" id="KE524840">
    <property type="protein sequence ID" value="KFB37214.1"/>
    <property type="molecule type" value="Genomic_DNA"/>
</dbReference>
<reference evidence="2" key="2">
    <citation type="submission" date="2020-05" db="UniProtKB">
        <authorList>
            <consortium name="EnsemblMetazoa"/>
        </authorList>
    </citation>
    <scope>IDENTIFICATION</scope>
</reference>
<dbReference type="Proteomes" id="UP000030765">
    <property type="component" value="Unassembled WGS sequence"/>
</dbReference>
<reference evidence="1 3" key="1">
    <citation type="journal article" date="2014" name="BMC Genomics">
        <title>Genome sequence of Anopheles sinensis provides insight into genetics basis of mosquito competence for malaria parasites.</title>
        <authorList>
            <person name="Zhou D."/>
            <person name="Zhang D."/>
            <person name="Ding G."/>
            <person name="Shi L."/>
            <person name="Hou Q."/>
            <person name="Ye Y."/>
            <person name="Xu Y."/>
            <person name="Zhou H."/>
            <person name="Xiong C."/>
            <person name="Li S."/>
            <person name="Yu J."/>
            <person name="Hong S."/>
            <person name="Yu X."/>
            <person name="Zou P."/>
            <person name="Chen C."/>
            <person name="Chang X."/>
            <person name="Wang W."/>
            <person name="Lv Y."/>
            <person name="Sun Y."/>
            <person name="Ma L."/>
            <person name="Shen B."/>
            <person name="Zhu C."/>
        </authorList>
    </citation>
    <scope>NUCLEOTIDE SEQUENCE [LARGE SCALE GENOMIC DNA]</scope>
</reference>
<evidence type="ECO:0000313" key="1">
    <source>
        <dbReference type="EMBL" id="KFB37214.1"/>
    </source>
</evidence>
<sequence length="218" mass="24158">MWPSKRTPATGVEDRAQLENRAVFDYACQRELPGASERSSSRVDNIFEKQFWRCWTETFITPPLLRIMASCQSHCCAASAQSVTNIRLSGDGHAPARRTAVLAAGSHTPPPVHRSRVLVVLQNRVRKYASGSKKVVSPTSPFMVRAPPVRWTEPDPAGSLPFRDADRPTQEIAGSPDDGGVWNVNRQLGERLRNGRCPPTSVVRFKTPQDTLWGVAWG</sequence>
<name>A0A084VGX0_ANOSI</name>
<dbReference type="EMBL" id="ATLV01013105">
    <property type="status" value="NOT_ANNOTATED_CDS"/>
    <property type="molecule type" value="Genomic_DNA"/>
</dbReference>
<evidence type="ECO:0000313" key="2">
    <source>
        <dbReference type="EnsemblMetazoa" id="ASIC004427-PA"/>
    </source>
</evidence>
<dbReference type="AlphaFoldDB" id="A0A084VGX0"/>
<gene>
    <name evidence="1" type="ORF">ZHAS_00004427</name>
</gene>
<dbReference type="VEuPathDB" id="VectorBase:ASIC004427"/>
<keyword evidence="1" id="KW-0378">Hydrolase</keyword>
<dbReference type="EnsemblMetazoa" id="ASIC004427-RA">
    <property type="protein sequence ID" value="ASIC004427-PA"/>
    <property type="gene ID" value="ASIC004427"/>
</dbReference>
<dbReference type="GO" id="GO:0006508">
    <property type="term" value="P:proteolysis"/>
    <property type="evidence" value="ECO:0007669"/>
    <property type="project" value="UniProtKB-KW"/>
</dbReference>
<protein>
    <submittedName>
        <fullName evidence="1 2">Putative Serine protease</fullName>
    </submittedName>
</protein>
<organism evidence="1">
    <name type="scientific">Anopheles sinensis</name>
    <name type="common">Mosquito</name>
    <dbReference type="NCBI Taxonomy" id="74873"/>
    <lineage>
        <taxon>Eukaryota</taxon>
        <taxon>Metazoa</taxon>
        <taxon>Ecdysozoa</taxon>
        <taxon>Arthropoda</taxon>
        <taxon>Hexapoda</taxon>
        <taxon>Insecta</taxon>
        <taxon>Pterygota</taxon>
        <taxon>Neoptera</taxon>
        <taxon>Endopterygota</taxon>
        <taxon>Diptera</taxon>
        <taxon>Nematocera</taxon>
        <taxon>Culicoidea</taxon>
        <taxon>Culicidae</taxon>
        <taxon>Anophelinae</taxon>
        <taxon>Anopheles</taxon>
    </lineage>
</organism>